<evidence type="ECO:0000313" key="3">
    <source>
        <dbReference type="Proteomes" id="UP000054279"/>
    </source>
</evidence>
<dbReference type="OrthoDB" id="3265128at2759"/>
<keyword evidence="3" id="KW-1185">Reference proteome</keyword>
<sequence>MTVGGNSTHPDEYTSTHRHLGLNLPNQGAGIGVSSSREHPQLSAQPSSSTSTRATAGQSIQRQRINETEIVPSAIPGTSRQEHTGGSRGDNPPLSERVLAKFIRAFKAFDYVPYTVLTYSARTKAENSEQEMELCVDGTFAAASKLAVELACQHWQQGDIRADTLSKHHDIVTELADSHGWPMAMSYDIRQREIMHRTPQHDVSHFNESVLGWVTTKLLIENASLARGPYPSPPLGSHK</sequence>
<dbReference type="HOGENOM" id="CLU_1161782_0_0_1"/>
<proteinExistence type="predicted"/>
<reference evidence="2 3" key="1">
    <citation type="submission" date="2014-06" db="EMBL/GenBank/DDBJ databases">
        <title>Evolutionary Origins and Diversification of the Mycorrhizal Mutualists.</title>
        <authorList>
            <consortium name="DOE Joint Genome Institute"/>
            <consortium name="Mycorrhizal Genomics Consortium"/>
            <person name="Kohler A."/>
            <person name="Kuo A."/>
            <person name="Nagy L.G."/>
            <person name="Floudas D."/>
            <person name="Copeland A."/>
            <person name="Barry K.W."/>
            <person name="Cichocki N."/>
            <person name="Veneault-Fourrey C."/>
            <person name="LaButti K."/>
            <person name="Lindquist E.A."/>
            <person name="Lipzen A."/>
            <person name="Lundell T."/>
            <person name="Morin E."/>
            <person name="Murat C."/>
            <person name="Riley R."/>
            <person name="Ohm R."/>
            <person name="Sun H."/>
            <person name="Tunlid A."/>
            <person name="Henrissat B."/>
            <person name="Grigoriev I.V."/>
            <person name="Hibbett D.S."/>
            <person name="Martin F."/>
        </authorList>
    </citation>
    <scope>NUCLEOTIDE SEQUENCE [LARGE SCALE GENOMIC DNA]</scope>
    <source>
        <strain evidence="2 3">SS14</strain>
    </source>
</reference>
<feature type="region of interest" description="Disordered" evidence="1">
    <location>
        <begin position="1"/>
        <end position="94"/>
    </location>
</feature>
<feature type="compositionally biased region" description="Polar residues" evidence="1">
    <location>
        <begin position="42"/>
        <end position="63"/>
    </location>
</feature>
<dbReference type="EMBL" id="KN837159">
    <property type="protein sequence ID" value="KIJ38600.1"/>
    <property type="molecule type" value="Genomic_DNA"/>
</dbReference>
<protein>
    <submittedName>
        <fullName evidence="2">Uncharacterized protein</fullName>
    </submittedName>
</protein>
<dbReference type="Proteomes" id="UP000054279">
    <property type="component" value="Unassembled WGS sequence"/>
</dbReference>
<gene>
    <name evidence="2" type="ORF">M422DRAFT_258709</name>
</gene>
<name>A0A0C9VLA5_SPHS4</name>
<evidence type="ECO:0000256" key="1">
    <source>
        <dbReference type="SAM" id="MobiDB-lite"/>
    </source>
</evidence>
<evidence type="ECO:0000313" key="2">
    <source>
        <dbReference type="EMBL" id="KIJ38600.1"/>
    </source>
</evidence>
<dbReference type="AlphaFoldDB" id="A0A0C9VLA5"/>
<accession>A0A0C9VLA5</accession>
<organism evidence="2 3">
    <name type="scientific">Sphaerobolus stellatus (strain SS14)</name>
    <dbReference type="NCBI Taxonomy" id="990650"/>
    <lineage>
        <taxon>Eukaryota</taxon>
        <taxon>Fungi</taxon>
        <taxon>Dikarya</taxon>
        <taxon>Basidiomycota</taxon>
        <taxon>Agaricomycotina</taxon>
        <taxon>Agaricomycetes</taxon>
        <taxon>Phallomycetidae</taxon>
        <taxon>Geastrales</taxon>
        <taxon>Sphaerobolaceae</taxon>
        <taxon>Sphaerobolus</taxon>
    </lineage>
</organism>